<evidence type="ECO:0000313" key="1">
    <source>
        <dbReference type="EnsemblProtists" id="AAC35643"/>
    </source>
</evidence>
<keyword evidence="2" id="KW-1185">Reference proteome</keyword>
<reference evidence="2" key="1">
    <citation type="journal article" date="2012" name="Nature">
        <title>Algal genomes reveal evolutionary mosaicism and the fate of nucleomorphs.</title>
        <authorList>
            <consortium name="DOE Joint Genome Institute"/>
            <person name="Curtis B.A."/>
            <person name="Tanifuji G."/>
            <person name="Burki F."/>
            <person name="Gruber A."/>
            <person name="Irimia M."/>
            <person name="Maruyama S."/>
            <person name="Arias M.C."/>
            <person name="Ball S.G."/>
            <person name="Gile G.H."/>
            <person name="Hirakawa Y."/>
            <person name="Hopkins J.F."/>
            <person name="Kuo A."/>
            <person name="Rensing S.A."/>
            <person name="Schmutz J."/>
            <person name="Symeonidi A."/>
            <person name="Elias M."/>
            <person name="Eveleigh R.J."/>
            <person name="Herman E.K."/>
            <person name="Klute M.J."/>
            <person name="Nakayama T."/>
            <person name="Obornik M."/>
            <person name="Reyes-Prieto A."/>
            <person name="Armbrust E.V."/>
            <person name="Aves S.J."/>
            <person name="Beiko R.G."/>
            <person name="Coutinho P."/>
            <person name="Dacks J.B."/>
            <person name="Durnford D.G."/>
            <person name="Fast N.M."/>
            <person name="Green B.R."/>
            <person name="Grisdale C.J."/>
            <person name="Hempel F."/>
            <person name="Henrissat B."/>
            <person name="Hoppner M.P."/>
            <person name="Ishida K."/>
            <person name="Kim E."/>
            <person name="Koreny L."/>
            <person name="Kroth P.G."/>
            <person name="Liu Y."/>
            <person name="Malik S.B."/>
            <person name="Maier U.G."/>
            <person name="McRose D."/>
            <person name="Mock T."/>
            <person name="Neilson J.A."/>
            <person name="Onodera N.T."/>
            <person name="Poole A.M."/>
            <person name="Pritham E.J."/>
            <person name="Richards T.A."/>
            <person name="Rocap G."/>
            <person name="Roy S.W."/>
            <person name="Sarai C."/>
            <person name="Schaack S."/>
            <person name="Shirato S."/>
            <person name="Slamovits C.H."/>
            <person name="Spencer D.F."/>
            <person name="Suzuki S."/>
            <person name="Worden A.Z."/>
            <person name="Zauner S."/>
            <person name="Barry K."/>
            <person name="Bell C."/>
            <person name="Bharti A.K."/>
            <person name="Crow J.A."/>
            <person name="Grimwood J."/>
            <person name="Kramer R."/>
            <person name="Lindquist E."/>
            <person name="Lucas S."/>
            <person name="Salamov A."/>
            <person name="McFadden G.I."/>
            <person name="Lane C.E."/>
            <person name="Keeling P.J."/>
            <person name="Gray M.W."/>
            <person name="Grigoriev I.V."/>
            <person name="Archibald J.M."/>
        </authorList>
    </citation>
    <scope>NUCLEOTIDE SEQUENCE</scope>
    <source>
        <strain evidence="2">CCMP2712</strain>
    </source>
</reference>
<name>A0A0C3SG54_GUITC</name>
<accession>A0A0C3SG54</accession>
<dbReference type="EMBL" id="AF041468">
    <property type="status" value="NOT_ANNOTATED_CDS"/>
    <property type="molecule type" value="Genomic_DNA"/>
</dbReference>
<proteinExistence type="predicted"/>
<reference evidence="1" key="3">
    <citation type="submission" date="2015-06" db="UniProtKB">
        <authorList>
            <consortium name="EnsemblProtists"/>
        </authorList>
    </citation>
    <scope>IDENTIFICATION</scope>
</reference>
<organism evidence="1 2">
    <name type="scientific">Guillardia theta (strain CCMP2712)</name>
    <name type="common">Cryptophyte</name>
    <dbReference type="NCBI Taxonomy" id="905079"/>
    <lineage>
        <taxon>Eukaryota</taxon>
        <taxon>Cryptophyceae</taxon>
        <taxon>Pyrenomonadales</taxon>
        <taxon>Geminigeraceae</taxon>
        <taxon>Guillardia</taxon>
    </lineage>
</organism>
<reference evidence="2" key="2">
    <citation type="submission" date="2012-11" db="EMBL/GenBank/DDBJ databases">
        <authorList>
            <person name="Kuo A."/>
            <person name="Curtis B.A."/>
            <person name="Tanifuji G."/>
            <person name="Burki F."/>
            <person name="Gruber A."/>
            <person name="Irimia M."/>
            <person name="Maruyama S."/>
            <person name="Arias M.C."/>
            <person name="Ball S.G."/>
            <person name="Gile G.H."/>
            <person name="Hirakawa Y."/>
            <person name="Hopkins J.F."/>
            <person name="Rensing S.A."/>
            <person name="Schmutz J."/>
            <person name="Symeonidi A."/>
            <person name="Elias M."/>
            <person name="Eveleigh R.J."/>
            <person name="Herman E.K."/>
            <person name="Klute M.J."/>
            <person name="Nakayama T."/>
            <person name="Obornik M."/>
            <person name="Reyes-Prieto A."/>
            <person name="Armbrust E.V."/>
            <person name="Aves S.J."/>
            <person name="Beiko R.G."/>
            <person name="Coutinho P."/>
            <person name="Dacks J.B."/>
            <person name="Durnford D.G."/>
            <person name="Fast N.M."/>
            <person name="Green B.R."/>
            <person name="Grisdale C."/>
            <person name="Hempe F."/>
            <person name="Henrissat B."/>
            <person name="Hoppner M.P."/>
            <person name="Ishida K.-I."/>
            <person name="Kim E."/>
            <person name="Koreny L."/>
            <person name="Kroth P.G."/>
            <person name="Liu Y."/>
            <person name="Malik S.-B."/>
            <person name="Maier U.G."/>
            <person name="McRose D."/>
            <person name="Mock T."/>
            <person name="Neilson J.A."/>
            <person name="Onodera N.T."/>
            <person name="Poole A.M."/>
            <person name="Pritham E.J."/>
            <person name="Richards T.A."/>
            <person name="Rocap G."/>
            <person name="Roy S.W."/>
            <person name="Sarai C."/>
            <person name="Schaack S."/>
            <person name="Shirato S."/>
            <person name="Slamovits C.H."/>
            <person name="Spencer D.F."/>
            <person name="Suzuki S."/>
            <person name="Worden A.Z."/>
            <person name="Zauner S."/>
            <person name="Barry K."/>
            <person name="Bell C."/>
            <person name="Bharti A.K."/>
            <person name="Crow J.A."/>
            <person name="Grimwood J."/>
            <person name="Kramer R."/>
            <person name="Lindquist E."/>
            <person name="Lucas S."/>
            <person name="Salamov A."/>
            <person name="McFadden G.I."/>
            <person name="Lane C.E."/>
            <person name="Keeling P.J."/>
            <person name="Gray M.W."/>
            <person name="Grigoriev I.V."/>
            <person name="Archibald J.M."/>
        </authorList>
    </citation>
    <scope>NUCLEOTIDE SEQUENCE</scope>
    <source>
        <strain evidence="2">CCMP2712</strain>
    </source>
</reference>
<dbReference type="Proteomes" id="UP000011087">
    <property type="component" value="Unassembled WGS sequence"/>
</dbReference>
<dbReference type="AlphaFoldDB" id="A0A0C3SG54"/>
<dbReference type="EnsemblProtists" id="AAC35643">
    <property type="protein sequence ID" value="AAC35643"/>
    <property type="gene ID" value="EGPrGTG00000000081"/>
</dbReference>
<evidence type="ECO:0000313" key="2">
    <source>
        <dbReference type="Proteomes" id="UP000011087"/>
    </source>
</evidence>
<protein>
    <submittedName>
        <fullName evidence="1">Uncharacterized protein</fullName>
    </submittedName>
</protein>
<sequence length="53" mass="6057">MLYYVGADLDSTYKFACFIMKQVKFNDLVKNIKVQINASNIVSFSSKRLVSFA</sequence>